<name>A0ABV6M3M7_9ACTN</name>
<gene>
    <name evidence="2" type="ORF">ACFFIA_16665</name>
</gene>
<sequence length="325" mass="35089">MRSRVIAIALLAVATLGPAVLPASSAQAAALPLGKANFAIAIGGLRASSVENWVRLGQYTFGTDGTVTERHWHWSQRVRVTRSYTDFTASNCADRNCRVATGGGYQSTGASKTLTGTYSVTAGTLRVNWSSGQWEEWTLTTKADGALANVELKANNFGATHGFGNGSNAAWAARKSLSSIASTDWSRYIHRYHLWKTSEVSADPYIDTGDGNPFWLRNWNVCTGSQCIAGETGTPGTSTATEYYIAPANSPTGHRRDTLWGWRLKHAIDRKETCYTGNSHVKPMIQVVDDNGVFHGWVGVEASLNQTVPAQGALADDIGVFRILD</sequence>
<keyword evidence="1" id="KW-0732">Signal</keyword>
<protein>
    <submittedName>
        <fullName evidence="2">Uncharacterized protein</fullName>
    </submittedName>
</protein>
<dbReference type="EMBL" id="JBHLUH010000028">
    <property type="protein sequence ID" value="MFC0529287.1"/>
    <property type="molecule type" value="Genomic_DNA"/>
</dbReference>
<evidence type="ECO:0000313" key="2">
    <source>
        <dbReference type="EMBL" id="MFC0529287.1"/>
    </source>
</evidence>
<evidence type="ECO:0000256" key="1">
    <source>
        <dbReference type="SAM" id="SignalP"/>
    </source>
</evidence>
<comment type="caution">
    <text evidence="2">The sequence shown here is derived from an EMBL/GenBank/DDBJ whole genome shotgun (WGS) entry which is preliminary data.</text>
</comment>
<feature type="chain" id="PRO_5046437509" evidence="1">
    <location>
        <begin position="29"/>
        <end position="325"/>
    </location>
</feature>
<dbReference type="RefSeq" id="WP_377251881.1">
    <property type="nucleotide sequence ID" value="NZ_JBHLUH010000028.1"/>
</dbReference>
<proteinExistence type="predicted"/>
<organism evidence="2 3">
    <name type="scientific">Phytohabitans kaempferiae</name>
    <dbReference type="NCBI Taxonomy" id="1620943"/>
    <lineage>
        <taxon>Bacteria</taxon>
        <taxon>Bacillati</taxon>
        <taxon>Actinomycetota</taxon>
        <taxon>Actinomycetes</taxon>
        <taxon>Micromonosporales</taxon>
        <taxon>Micromonosporaceae</taxon>
    </lineage>
</organism>
<keyword evidence="3" id="KW-1185">Reference proteome</keyword>
<accession>A0ABV6M3M7</accession>
<evidence type="ECO:0000313" key="3">
    <source>
        <dbReference type="Proteomes" id="UP001589867"/>
    </source>
</evidence>
<feature type="signal peptide" evidence="1">
    <location>
        <begin position="1"/>
        <end position="28"/>
    </location>
</feature>
<dbReference type="Proteomes" id="UP001589867">
    <property type="component" value="Unassembled WGS sequence"/>
</dbReference>
<reference evidence="2 3" key="1">
    <citation type="submission" date="2024-09" db="EMBL/GenBank/DDBJ databases">
        <authorList>
            <person name="Sun Q."/>
            <person name="Mori K."/>
        </authorList>
    </citation>
    <scope>NUCLEOTIDE SEQUENCE [LARGE SCALE GENOMIC DNA]</scope>
    <source>
        <strain evidence="2 3">TBRC 3947</strain>
    </source>
</reference>